<dbReference type="Proteomes" id="UP001178507">
    <property type="component" value="Unassembled WGS sequence"/>
</dbReference>
<sequence length="72" mass="8078">MPCGVDIGSLMARVKAAGVDYDQIYAALIERLHAMQKKVSSWSEADFRYRVSSGRIFEGPYERHELEATQAA</sequence>
<gene>
    <name evidence="1" type="ORF">EVOR1521_LOCUS14630</name>
</gene>
<proteinExistence type="predicted"/>
<dbReference type="EMBL" id="CAUJNA010001779">
    <property type="protein sequence ID" value="CAJ1388873.1"/>
    <property type="molecule type" value="Genomic_DNA"/>
</dbReference>
<reference evidence="1" key="1">
    <citation type="submission" date="2023-08" db="EMBL/GenBank/DDBJ databases">
        <authorList>
            <person name="Chen Y."/>
            <person name="Shah S."/>
            <person name="Dougan E. K."/>
            <person name="Thang M."/>
            <person name="Chan C."/>
        </authorList>
    </citation>
    <scope>NUCLEOTIDE SEQUENCE</scope>
</reference>
<evidence type="ECO:0000313" key="1">
    <source>
        <dbReference type="EMBL" id="CAJ1388873.1"/>
    </source>
</evidence>
<keyword evidence="2" id="KW-1185">Reference proteome</keyword>
<protein>
    <submittedName>
        <fullName evidence="1">Uncharacterized protein</fullName>
    </submittedName>
</protein>
<accession>A0AA36IJC8</accession>
<organism evidence="1 2">
    <name type="scientific">Effrenium voratum</name>
    <dbReference type="NCBI Taxonomy" id="2562239"/>
    <lineage>
        <taxon>Eukaryota</taxon>
        <taxon>Sar</taxon>
        <taxon>Alveolata</taxon>
        <taxon>Dinophyceae</taxon>
        <taxon>Suessiales</taxon>
        <taxon>Symbiodiniaceae</taxon>
        <taxon>Effrenium</taxon>
    </lineage>
</organism>
<comment type="caution">
    <text evidence="1">The sequence shown here is derived from an EMBL/GenBank/DDBJ whole genome shotgun (WGS) entry which is preliminary data.</text>
</comment>
<evidence type="ECO:0000313" key="2">
    <source>
        <dbReference type="Proteomes" id="UP001178507"/>
    </source>
</evidence>
<name>A0AA36IJC8_9DINO</name>
<dbReference type="AlphaFoldDB" id="A0AA36IJC8"/>